<gene>
    <name evidence="6" type="ORF">CCMP2556_LOCUS32812</name>
</gene>
<dbReference type="PROSITE" id="PS50076">
    <property type="entry name" value="DNAJ_2"/>
    <property type="match status" value="1"/>
</dbReference>
<evidence type="ECO:0000256" key="3">
    <source>
        <dbReference type="SAM" id="MobiDB-lite"/>
    </source>
</evidence>
<dbReference type="InterPro" id="IPR001623">
    <property type="entry name" value="DnaJ_domain"/>
</dbReference>
<proteinExistence type="predicted"/>
<dbReference type="EMBL" id="CAXAMN010022139">
    <property type="protein sequence ID" value="CAK9066770.1"/>
    <property type="molecule type" value="Genomic_DNA"/>
</dbReference>
<dbReference type="InterPro" id="IPR036869">
    <property type="entry name" value="J_dom_sf"/>
</dbReference>
<evidence type="ECO:0000313" key="6">
    <source>
        <dbReference type="EMBL" id="CAK9066770.1"/>
    </source>
</evidence>
<dbReference type="Gene3D" id="1.10.287.110">
    <property type="entry name" value="DnaJ domain"/>
    <property type="match status" value="1"/>
</dbReference>
<comment type="caution">
    <text evidence="6">The sequence shown here is derived from an EMBL/GenBank/DDBJ whole genome shotgun (WGS) entry which is preliminary data.</text>
</comment>
<dbReference type="PANTHER" id="PTHR43096:SF52">
    <property type="entry name" value="DNAJ HOMOLOG 1, MITOCHONDRIAL-RELATED"/>
    <property type="match status" value="1"/>
</dbReference>
<dbReference type="Pfam" id="PF00226">
    <property type="entry name" value="DnaJ"/>
    <property type="match status" value="1"/>
</dbReference>
<evidence type="ECO:0000259" key="5">
    <source>
        <dbReference type="PROSITE" id="PS50076"/>
    </source>
</evidence>
<reference evidence="6 7" key="1">
    <citation type="submission" date="2024-02" db="EMBL/GenBank/DDBJ databases">
        <authorList>
            <person name="Chen Y."/>
            <person name="Shah S."/>
            <person name="Dougan E. K."/>
            <person name="Thang M."/>
            <person name="Chan C."/>
        </authorList>
    </citation>
    <scope>NUCLEOTIDE SEQUENCE [LARGE SCALE GENOMIC DNA]</scope>
</reference>
<feature type="domain" description="J" evidence="5">
    <location>
        <begin position="64"/>
        <end position="141"/>
    </location>
</feature>
<keyword evidence="2" id="KW-0175">Coiled coil</keyword>
<evidence type="ECO:0000256" key="2">
    <source>
        <dbReference type="SAM" id="Coils"/>
    </source>
</evidence>
<feature type="region of interest" description="Disordered" evidence="3">
    <location>
        <begin position="174"/>
        <end position="207"/>
    </location>
</feature>
<keyword evidence="7" id="KW-1185">Reference proteome</keyword>
<keyword evidence="4" id="KW-0732">Signal</keyword>
<dbReference type="PANTHER" id="PTHR43096">
    <property type="entry name" value="DNAJ HOMOLOG 1, MITOCHONDRIAL-RELATED"/>
    <property type="match status" value="1"/>
</dbReference>
<protein>
    <recommendedName>
        <fullName evidence="5">J domain-containing protein</fullName>
    </recommendedName>
</protein>
<dbReference type="SUPFAM" id="SSF46565">
    <property type="entry name" value="Chaperone J-domain"/>
    <property type="match status" value="1"/>
</dbReference>
<dbReference type="PROSITE" id="PS51257">
    <property type="entry name" value="PROKAR_LIPOPROTEIN"/>
    <property type="match status" value="1"/>
</dbReference>
<evidence type="ECO:0000313" key="7">
    <source>
        <dbReference type="Proteomes" id="UP001642484"/>
    </source>
</evidence>
<sequence length="534" mass="63114">MRVAPRAFHVSLSFLSCLPLWSVSGVLWGAAFTGRSTETRSAPRRRAVVGGASARVLRRSAQQNPYDVLGLSRSSNYDDIRAAFRKLARTYHPDVPGTGDEDRFRSIREALEELGTEAGRARWSTSSYSSGRAQRSYNDFSYSGSSDYSYGASYSYSSDYSSYREDPFETAQRARRADARWNDADRESRRQKKKEEANKKKAQGAQAQELVMQQELKKAVKDAKSRQVLRRQAWHKKMKVARDAFRRDMEKEISNAWQRLHGFKEAQWQRGTDQVAKWKDQLQVAKRATEKQRQEDGETWVQRFAEVQQQAADEAEERGRRYSERWRDLRDDLASQSQDETPAKINQEIEDLLNQHDERLSERWSKTYQEMMKEFQRSMNSEPKMWKDSFRSAMIRLGKGGQRIQKRWLDLFHSTMQDMGDQEMKEVKDWVAQFKDLRSLTTKELKNRAKLVDAGRRLRPTDFRCQKSILQTIDKCRAEEMQRLKWQAWNRKNWVKKFRQEQDRLYRRQQEEELKLAEEFWEEVKKSHLQEAQS</sequence>
<keyword evidence="1" id="KW-0143">Chaperone</keyword>
<dbReference type="PRINTS" id="PR00625">
    <property type="entry name" value="JDOMAIN"/>
</dbReference>
<organism evidence="6 7">
    <name type="scientific">Durusdinium trenchii</name>
    <dbReference type="NCBI Taxonomy" id="1381693"/>
    <lineage>
        <taxon>Eukaryota</taxon>
        <taxon>Sar</taxon>
        <taxon>Alveolata</taxon>
        <taxon>Dinophyceae</taxon>
        <taxon>Suessiales</taxon>
        <taxon>Symbiodiniaceae</taxon>
        <taxon>Durusdinium</taxon>
    </lineage>
</organism>
<accession>A0ABP0NWE6</accession>
<evidence type="ECO:0000256" key="4">
    <source>
        <dbReference type="SAM" id="SignalP"/>
    </source>
</evidence>
<feature type="chain" id="PRO_5047356756" description="J domain-containing protein" evidence="4">
    <location>
        <begin position="26"/>
        <end position="534"/>
    </location>
</feature>
<feature type="signal peptide" evidence="4">
    <location>
        <begin position="1"/>
        <end position="25"/>
    </location>
</feature>
<feature type="coiled-coil region" evidence="2">
    <location>
        <begin position="275"/>
        <end position="325"/>
    </location>
</feature>
<dbReference type="Proteomes" id="UP001642484">
    <property type="component" value="Unassembled WGS sequence"/>
</dbReference>
<evidence type="ECO:0000256" key="1">
    <source>
        <dbReference type="ARBA" id="ARBA00023186"/>
    </source>
</evidence>
<dbReference type="SMART" id="SM00271">
    <property type="entry name" value="DnaJ"/>
    <property type="match status" value="1"/>
</dbReference>
<feature type="compositionally biased region" description="Basic and acidic residues" evidence="3">
    <location>
        <begin position="175"/>
        <end position="199"/>
    </location>
</feature>
<name>A0ABP0NWE6_9DINO</name>
<dbReference type="CDD" id="cd06257">
    <property type="entry name" value="DnaJ"/>
    <property type="match status" value="1"/>
</dbReference>